<comment type="caution">
    <text evidence="1">The sequence shown here is derived from an EMBL/GenBank/DDBJ whole genome shotgun (WGS) entry which is preliminary data.</text>
</comment>
<name>A0ABU3A9M7_9FLAO</name>
<sequence length="147" mass="15452">DQEADEVDLATDVDLNEDGTDETTVQAALSALDAMPKIYATGKVAGTGTAISIYGATVARVTADTEGDYQVTFSTALANANYIIQVATLDCGGDCPGNTGADYDDPGITYYDQQTTGFKINIGDSDNGSTQKDDIDLEFMFIVIVIP</sequence>
<dbReference type="EMBL" id="JAVRHR010000002">
    <property type="protein sequence ID" value="MDT0606897.1"/>
    <property type="molecule type" value="Genomic_DNA"/>
</dbReference>
<keyword evidence="2" id="KW-1185">Reference proteome</keyword>
<proteinExistence type="predicted"/>
<protein>
    <submittedName>
        <fullName evidence="1">Uncharacterized protein</fullName>
    </submittedName>
</protein>
<dbReference type="RefSeq" id="WP_311350467.1">
    <property type="nucleotide sequence ID" value="NZ_JAVRHR010000002.1"/>
</dbReference>
<organism evidence="1 2">
    <name type="scientific">Croceitalea rosinachiae</name>
    <dbReference type="NCBI Taxonomy" id="3075596"/>
    <lineage>
        <taxon>Bacteria</taxon>
        <taxon>Pseudomonadati</taxon>
        <taxon>Bacteroidota</taxon>
        <taxon>Flavobacteriia</taxon>
        <taxon>Flavobacteriales</taxon>
        <taxon>Flavobacteriaceae</taxon>
        <taxon>Croceitalea</taxon>
    </lineage>
</organism>
<reference evidence="1 2" key="1">
    <citation type="submission" date="2023-09" db="EMBL/GenBank/DDBJ databases">
        <authorList>
            <person name="Rey-Velasco X."/>
        </authorList>
    </citation>
    <scope>NUCLEOTIDE SEQUENCE [LARGE SCALE GENOMIC DNA]</scope>
    <source>
        <strain evidence="1 2">F388</strain>
    </source>
</reference>
<evidence type="ECO:0000313" key="1">
    <source>
        <dbReference type="EMBL" id="MDT0606897.1"/>
    </source>
</evidence>
<feature type="non-terminal residue" evidence="1">
    <location>
        <position position="1"/>
    </location>
</feature>
<accession>A0ABU3A9M7</accession>
<gene>
    <name evidence="1" type="ORF">RM706_07640</name>
</gene>
<evidence type="ECO:0000313" key="2">
    <source>
        <dbReference type="Proteomes" id="UP001255246"/>
    </source>
</evidence>
<dbReference type="Proteomes" id="UP001255246">
    <property type="component" value="Unassembled WGS sequence"/>
</dbReference>